<accession>A0A166A2T6</accession>
<evidence type="ECO:0000256" key="6">
    <source>
        <dbReference type="ARBA" id="ARBA00022989"/>
    </source>
</evidence>
<feature type="transmembrane region" description="Helical" evidence="9">
    <location>
        <begin position="260"/>
        <end position="279"/>
    </location>
</feature>
<dbReference type="PANTHER" id="PTHR32024:SF2">
    <property type="entry name" value="TRK SYSTEM POTASSIUM UPTAKE PROTEIN TRKG-RELATED"/>
    <property type="match status" value="1"/>
</dbReference>
<dbReference type="EMBL" id="LWMV01000186">
    <property type="protein sequence ID" value="KZX11491.1"/>
    <property type="molecule type" value="Genomic_DNA"/>
</dbReference>
<proteinExistence type="inferred from homology"/>
<keyword evidence="7" id="KW-0406">Ion transport</keyword>
<dbReference type="Pfam" id="PF02386">
    <property type="entry name" value="TrkH"/>
    <property type="match status" value="2"/>
</dbReference>
<evidence type="ECO:0000256" key="3">
    <source>
        <dbReference type="ARBA" id="ARBA00022448"/>
    </source>
</evidence>
<name>A0A166A2T6_9EURY</name>
<keyword evidence="6 9" id="KW-1133">Transmembrane helix</keyword>
<dbReference type="RefSeq" id="WP_169805812.1">
    <property type="nucleotide sequence ID" value="NZ_LWMV01000186.1"/>
</dbReference>
<feature type="transmembrane region" description="Helical" evidence="9">
    <location>
        <begin position="71"/>
        <end position="92"/>
    </location>
</feature>
<evidence type="ECO:0000256" key="4">
    <source>
        <dbReference type="ARBA" id="ARBA00022475"/>
    </source>
</evidence>
<dbReference type="STRING" id="49547.MBCUR_14000"/>
<feature type="transmembrane region" description="Helical" evidence="9">
    <location>
        <begin position="226"/>
        <end position="248"/>
    </location>
</feature>
<feature type="transmembrane region" description="Helical" evidence="9">
    <location>
        <begin position="317"/>
        <end position="339"/>
    </location>
</feature>
<evidence type="ECO:0000256" key="5">
    <source>
        <dbReference type="ARBA" id="ARBA00022692"/>
    </source>
</evidence>
<sequence>MTISHFLGLIMEGIGITVLIPVIIALIYHEYEIWTFLIPGLFSIALGYFLKKFNKIGELKLKHGMIISTLAWLWASIIGALIMVLALDISFIDGLFENMSAWTGAGITIIPNLEIIPNSILFLRSLEQWVGGLGIIALITGILLHSGTPLARLYKSEARQEKIAPSVGSTLKKIIKIYGTFTVLGIILFILAGMPIFDSINHSLTAISTGGMTIKNASFGYYNNNIYNIIAMFLMITGATSFLTIYKSFTTKHLKIFKDIQFQVMIVLIVLIFGLILLYTDLLPMEILFHVVSAITTTGFTLHNEFTISLWPEFMKFGIFALMLIGGSSGSTSGGLKIIRLVLLFKDLHKTVLNIISPEGRIIRTRINSQNFSEHNLKEANSYFALYMIFIFIGWGVFIAHGFDPLRALFDVVSAQGNVGINTGLIFSGVPISAKVMLIINMWIGRLEIIPLLVFLTAIIEFFKKNKTQKKSKLRKIKFRDE</sequence>
<gene>
    <name evidence="10" type="primary">trkG</name>
    <name evidence="10" type="ORF">MBCUR_14000</name>
</gene>
<dbReference type="PATRIC" id="fig|49547.3.peg.1497"/>
<dbReference type="AlphaFoldDB" id="A0A166A2T6"/>
<evidence type="ECO:0000256" key="9">
    <source>
        <dbReference type="SAM" id="Phobius"/>
    </source>
</evidence>
<evidence type="ECO:0000313" key="11">
    <source>
        <dbReference type="Proteomes" id="UP000077245"/>
    </source>
</evidence>
<evidence type="ECO:0000256" key="1">
    <source>
        <dbReference type="ARBA" id="ARBA00004651"/>
    </source>
</evidence>
<keyword evidence="8 9" id="KW-0472">Membrane</keyword>
<comment type="subcellular location">
    <subcellularLocation>
        <location evidence="1">Cell membrane</location>
        <topology evidence="1">Multi-pass membrane protein</topology>
    </subcellularLocation>
</comment>
<dbReference type="GO" id="GO:0008324">
    <property type="term" value="F:monoatomic cation transmembrane transporter activity"/>
    <property type="evidence" value="ECO:0007669"/>
    <property type="project" value="InterPro"/>
</dbReference>
<dbReference type="Proteomes" id="UP000077245">
    <property type="component" value="Unassembled WGS sequence"/>
</dbReference>
<reference evidence="10 11" key="1">
    <citation type="submission" date="2016-04" db="EMBL/GenBank/DDBJ databases">
        <title>Genome sequence of Methanobrevibacter curvatus DSM 11111.</title>
        <authorList>
            <person name="Poehlein A."/>
            <person name="Seedorf H."/>
            <person name="Daniel R."/>
        </authorList>
    </citation>
    <scope>NUCLEOTIDE SEQUENCE [LARGE SCALE GENOMIC DNA]</scope>
    <source>
        <strain evidence="10 11">DSM 11111</strain>
    </source>
</reference>
<evidence type="ECO:0000256" key="2">
    <source>
        <dbReference type="ARBA" id="ARBA00009137"/>
    </source>
</evidence>
<feature type="transmembrane region" description="Helical" evidence="9">
    <location>
        <begin position="7"/>
        <end position="27"/>
    </location>
</feature>
<keyword evidence="4" id="KW-1003">Cell membrane</keyword>
<evidence type="ECO:0000256" key="8">
    <source>
        <dbReference type="ARBA" id="ARBA00023136"/>
    </source>
</evidence>
<feature type="transmembrane region" description="Helical" evidence="9">
    <location>
        <begin position="33"/>
        <end position="50"/>
    </location>
</feature>
<feature type="transmembrane region" description="Helical" evidence="9">
    <location>
        <begin position="443"/>
        <end position="463"/>
    </location>
</feature>
<feature type="transmembrane region" description="Helical" evidence="9">
    <location>
        <begin position="175"/>
        <end position="197"/>
    </location>
</feature>
<dbReference type="InterPro" id="IPR003445">
    <property type="entry name" value="Cat_transpt"/>
</dbReference>
<comment type="similarity">
    <text evidence="2">Belongs to the TrkH potassium transport family.</text>
</comment>
<feature type="transmembrane region" description="Helical" evidence="9">
    <location>
        <begin position="384"/>
        <end position="403"/>
    </location>
</feature>
<keyword evidence="11" id="KW-1185">Reference proteome</keyword>
<dbReference type="GO" id="GO:0030001">
    <property type="term" value="P:metal ion transport"/>
    <property type="evidence" value="ECO:0007669"/>
    <property type="project" value="UniProtKB-ARBA"/>
</dbReference>
<dbReference type="PANTHER" id="PTHR32024">
    <property type="entry name" value="TRK SYSTEM POTASSIUM UPTAKE PROTEIN TRKG-RELATED"/>
    <property type="match status" value="1"/>
</dbReference>
<evidence type="ECO:0000256" key="7">
    <source>
        <dbReference type="ARBA" id="ARBA00023065"/>
    </source>
</evidence>
<keyword evidence="3" id="KW-0813">Transport</keyword>
<organism evidence="10 11">
    <name type="scientific">Methanobrevibacter curvatus</name>
    <dbReference type="NCBI Taxonomy" id="49547"/>
    <lineage>
        <taxon>Archaea</taxon>
        <taxon>Methanobacteriati</taxon>
        <taxon>Methanobacteriota</taxon>
        <taxon>Methanomada group</taxon>
        <taxon>Methanobacteria</taxon>
        <taxon>Methanobacteriales</taxon>
        <taxon>Methanobacteriaceae</taxon>
        <taxon>Methanobrevibacter</taxon>
    </lineage>
</organism>
<feature type="transmembrane region" description="Helical" evidence="9">
    <location>
        <begin position="129"/>
        <end position="154"/>
    </location>
</feature>
<dbReference type="OrthoDB" id="111943at2157"/>
<protein>
    <submittedName>
        <fullName evidence="10">Trk system potassium uptake protein TrkG</fullName>
    </submittedName>
</protein>
<comment type="caution">
    <text evidence="10">The sequence shown here is derived from an EMBL/GenBank/DDBJ whole genome shotgun (WGS) entry which is preliminary data.</text>
</comment>
<dbReference type="GO" id="GO:0005886">
    <property type="term" value="C:plasma membrane"/>
    <property type="evidence" value="ECO:0007669"/>
    <property type="project" value="UniProtKB-SubCell"/>
</dbReference>
<evidence type="ECO:0000313" key="10">
    <source>
        <dbReference type="EMBL" id="KZX11491.1"/>
    </source>
</evidence>
<keyword evidence="5 9" id="KW-0812">Transmembrane</keyword>